<evidence type="ECO:0000313" key="2">
    <source>
        <dbReference type="EMBL" id="GAA3749359.1"/>
    </source>
</evidence>
<dbReference type="RefSeq" id="WP_344972322.1">
    <property type="nucleotide sequence ID" value="NZ_BAABDD010000013.1"/>
</dbReference>
<evidence type="ECO:0000313" key="3">
    <source>
        <dbReference type="Proteomes" id="UP001500908"/>
    </source>
</evidence>
<sequence length="455" mass="46896">MDVRRWLLRWALPRPFVVTTIGGTGARLAVERELRLRNWQPAATPPQADLLVLCGPDDPAMAAAVARLWRQLPAPRARVRVDAARQAAWQLDAGRAALADVSGQRRAATLTGAADGAGNGGDGDEARWPPVAGGHHHDQHGSSPDAAPGHGSGQGSAGGHGQHGEHGPSGHDHEGHDHHMHGGGMELPGGLAMAGRGPDRDGLRLDRLHVALGPALPDWPAGLVVRLLLQGDVVQEAEVAVASQARGPAFWSSPAVAGLAAQGRERPRAAAAADGAQRLLSLAGWPWAALMGRRVRDALLAPALAPAGSAGGAEPGAKEVARWLRRVRRSGVLRWGLAGVGPVSGVDVPERLRGDVVSRLLRMLDEVEAGLAGMAADAGGGGAGTSGEETRPSALGGERAETADAALALLPGLLRGQELAAVRLIVASLDPDVEARTVYLDRLGEASGAAEVRDD</sequence>
<feature type="compositionally biased region" description="Gly residues" evidence="1">
    <location>
        <begin position="150"/>
        <end position="161"/>
    </location>
</feature>
<protein>
    <submittedName>
        <fullName evidence="2">Uncharacterized protein</fullName>
    </submittedName>
</protein>
<feature type="compositionally biased region" description="Basic and acidic residues" evidence="1">
    <location>
        <begin position="162"/>
        <end position="177"/>
    </location>
</feature>
<keyword evidence="3" id="KW-1185">Reference proteome</keyword>
<dbReference type="Proteomes" id="UP001500908">
    <property type="component" value="Unassembled WGS sequence"/>
</dbReference>
<feature type="region of interest" description="Disordered" evidence="1">
    <location>
        <begin position="378"/>
        <end position="397"/>
    </location>
</feature>
<proteinExistence type="predicted"/>
<feature type="region of interest" description="Disordered" evidence="1">
    <location>
        <begin position="111"/>
        <end position="198"/>
    </location>
</feature>
<gene>
    <name evidence="2" type="ORF">GCM10022402_30700</name>
</gene>
<reference evidence="3" key="1">
    <citation type="journal article" date="2019" name="Int. J. Syst. Evol. Microbiol.">
        <title>The Global Catalogue of Microorganisms (GCM) 10K type strain sequencing project: providing services to taxonomists for standard genome sequencing and annotation.</title>
        <authorList>
            <consortium name="The Broad Institute Genomics Platform"/>
            <consortium name="The Broad Institute Genome Sequencing Center for Infectious Disease"/>
            <person name="Wu L."/>
            <person name="Ma J."/>
        </authorList>
    </citation>
    <scope>NUCLEOTIDE SEQUENCE [LARGE SCALE GENOMIC DNA]</scope>
    <source>
        <strain evidence="3">JCM 17137</strain>
    </source>
</reference>
<dbReference type="EMBL" id="BAABDD010000013">
    <property type="protein sequence ID" value="GAA3749359.1"/>
    <property type="molecule type" value="Genomic_DNA"/>
</dbReference>
<name>A0ABP7FYI4_9ACTN</name>
<organism evidence="2 3">
    <name type="scientific">Salinactinospora qingdaonensis</name>
    <dbReference type="NCBI Taxonomy" id="702744"/>
    <lineage>
        <taxon>Bacteria</taxon>
        <taxon>Bacillati</taxon>
        <taxon>Actinomycetota</taxon>
        <taxon>Actinomycetes</taxon>
        <taxon>Streptosporangiales</taxon>
        <taxon>Nocardiopsidaceae</taxon>
        <taxon>Salinactinospora</taxon>
    </lineage>
</organism>
<comment type="caution">
    <text evidence="2">The sequence shown here is derived from an EMBL/GenBank/DDBJ whole genome shotgun (WGS) entry which is preliminary data.</text>
</comment>
<accession>A0ABP7FYI4</accession>
<evidence type="ECO:0000256" key="1">
    <source>
        <dbReference type="SAM" id="MobiDB-lite"/>
    </source>
</evidence>